<gene>
    <name evidence="2" type="ORF">P691DRAFT_657472</name>
</gene>
<dbReference type="Proteomes" id="UP000807342">
    <property type="component" value="Unassembled WGS sequence"/>
</dbReference>
<reference evidence="2" key="1">
    <citation type="submission" date="2020-11" db="EMBL/GenBank/DDBJ databases">
        <authorList>
            <consortium name="DOE Joint Genome Institute"/>
            <person name="Ahrendt S."/>
            <person name="Riley R."/>
            <person name="Andreopoulos W."/>
            <person name="Labutti K."/>
            <person name="Pangilinan J."/>
            <person name="Ruiz-Duenas F.J."/>
            <person name="Barrasa J.M."/>
            <person name="Sanchez-Garcia M."/>
            <person name="Camarero S."/>
            <person name="Miyauchi S."/>
            <person name="Serrano A."/>
            <person name="Linde D."/>
            <person name="Babiker R."/>
            <person name="Drula E."/>
            <person name="Ayuso-Fernandez I."/>
            <person name="Pacheco R."/>
            <person name="Padilla G."/>
            <person name="Ferreira P."/>
            <person name="Barriuso J."/>
            <person name="Kellner H."/>
            <person name="Castanera R."/>
            <person name="Alfaro M."/>
            <person name="Ramirez L."/>
            <person name="Pisabarro A.G."/>
            <person name="Kuo A."/>
            <person name="Tritt A."/>
            <person name="Lipzen A."/>
            <person name="He G."/>
            <person name="Yan M."/>
            <person name="Ng V."/>
            <person name="Cullen D."/>
            <person name="Martin F."/>
            <person name="Rosso M.-N."/>
            <person name="Henrissat B."/>
            <person name="Hibbett D."/>
            <person name="Martinez A.T."/>
            <person name="Grigoriev I.V."/>
        </authorList>
    </citation>
    <scope>NUCLEOTIDE SEQUENCE</scope>
    <source>
        <strain evidence="2">MF-IS2</strain>
    </source>
</reference>
<proteinExistence type="predicted"/>
<dbReference type="AlphaFoldDB" id="A0A9P5XN67"/>
<comment type="caution">
    <text evidence="2">The sequence shown here is derived from an EMBL/GenBank/DDBJ whole genome shotgun (WGS) entry which is preliminary data.</text>
</comment>
<evidence type="ECO:0000256" key="1">
    <source>
        <dbReference type="SAM" id="MobiDB-lite"/>
    </source>
</evidence>
<feature type="region of interest" description="Disordered" evidence="1">
    <location>
        <begin position="225"/>
        <end position="259"/>
    </location>
</feature>
<evidence type="ECO:0000313" key="2">
    <source>
        <dbReference type="EMBL" id="KAF9453855.1"/>
    </source>
</evidence>
<name>A0A9P5XN67_9AGAR</name>
<dbReference type="EMBL" id="MU151058">
    <property type="protein sequence ID" value="KAF9453855.1"/>
    <property type="molecule type" value="Genomic_DNA"/>
</dbReference>
<dbReference type="OrthoDB" id="3258282at2759"/>
<sequence>MSKPLDYLRSSPVRGQIEPYDSTSPAGWRYIQTTDTLNELKVLIPPGTAAMYEQLLKLENYELTKKSINWPRILEIRHLKERMVRKCQKLAKLSIAPPKSLQPFQTFVAPEDFRVKEMERWFREQQKRANAAAVRRASDPIAQETKAAIAASPNHDHVHTQCPQCIAAGASSAHPPSLPPTKLFAVLAPLPNSNLQRSATNASTNSKTSTKPGLISRAQALINASRAIKPERTTSLPANEPEVTRASTRASVVSPPPLPVLLRGQRSLFGLDDELGQADSALGDPELPESSVGDSPPPPIPKDTSPNPSGSVRRRRSCIKRNSVSELGAKTVSWADDQELDNQVSRYASAARDAQTSGRRWEEIREIYLEQITGLETLQLQVQEGLESLKTESEHLQRVDDTIRRQREQLRLTFDDFERKQGLFNEKVREALEQADDVMSRHGLRKPALSITNE</sequence>
<accession>A0A9P5XN67</accession>
<feature type="region of interest" description="Disordered" evidence="1">
    <location>
        <begin position="276"/>
        <end position="320"/>
    </location>
</feature>
<organism evidence="2 3">
    <name type="scientific">Macrolepiota fuliginosa MF-IS2</name>
    <dbReference type="NCBI Taxonomy" id="1400762"/>
    <lineage>
        <taxon>Eukaryota</taxon>
        <taxon>Fungi</taxon>
        <taxon>Dikarya</taxon>
        <taxon>Basidiomycota</taxon>
        <taxon>Agaricomycotina</taxon>
        <taxon>Agaricomycetes</taxon>
        <taxon>Agaricomycetidae</taxon>
        <taxon>Agaricales</taxon>
        <taxon>Agaricineae</taxon>
        <taxon>Agaricaceae</taxon>
        <taxon>Macrolepiota</taxon>
    </lineage>
</organism>
<keyword evidence="3" id="KW-1185">Reference proteome</keyword>
<protein>
    <submittedName>
        <fullName evidence="2">Uncharacterized protein</fullName>
    </submittedName>
</protein>
<evidence type="ECO:0000313" key="3">
    <source>
        <dbReference type="Proteomes" id="UP000807342"/>
    </source>
</evidence>